<dbReference type="AlphaFoldDB" id="A0A1E7Z770"/>
<keyword evidence="5" id="KW-1185">Reference proteome</keyword>
<dbReference type="Gene3D" id="3.40.50.1000">
    <property type="entry name" value="HAD superfamily/HAD-like"/>
    <property type="match status" value="1"/>
</dbReference>
<keyword evidence="1" id="KW-0479">Metal-binding</keyword>
<accession>A0A1E7Z770</accession>
<gene>
    <name evidence="4" type="ORF">BFC18_18440</name>
</gene>
<dbReference type="Pfam" id="PF00702">
    <property type="entry name" value="Hydrolase"/>
    <property type="match status" value="1"/>
</dbReference>
<dbReference type="RefSeq" id="WP_070126839.1">
    <property type="nucleotide sequence ID" value="NZ_MDHN01000040.1"/>
</dbReference>
<name>A0A1E7Z770_9ALTE</name>
<dbReference type="InterPro" id="IPR051400">
    <property type="entry name" value="HAD-like_hydrolase"/>
</dbReference>
<keyword evidence="2" id="KW-0378">Hydrolase</keyword>
<dbReference type="SUPFAM" id="SSF56784">
    <property type="entry name" value="HAD-like"/>
    <property type="match status" value="1"/>
</dbReference>
<dbReference type="SFLD" id="SFLDS00003">
    <property type="entry name" value="Haloacid_Dehalogenase"/>
    <property type="match status" value="1"/>
</dbReference>
<dbReference type="PANTHER" id="PTHR46470">
    <property type="entry name" value="N-ACYLNEURAMINATE-9-PHOSPHATASE"/>
    <property type="match status" value="1"/>
</dbReference>
<dbReference type="InterPro" id="IPR036412">
    <property type="entry name" value="HAD-like_sf"/>
</dbReference>
<dbReference type="InterPro" id="IPR023214">
    <property type="entry name" value="HAD_sf"/>
</dbReference>
<evidence type="ECO:0000256" key="3">
    <source>
        <dbReference type="ARBA" id="ARBA00022842"/>
    </source>
</evidence>
<dbReference type="PANTHER" id="PTHR46470:SF2">
    <property type="entry name" value="GLYCERALDEHYDE 3-PHOSPHATE PHOSPHATASE"/>
    <property type="match status" value="1"/>
</dbReference>
<comment type="caution">
    <text evidence="4">The sequence shown here is derived from an EMBL/GenBank/DDBJ whole genome shotgun (WGS) entry which is preliminary data.</text>
</comment>
<proteinExistence type="predicted"/>
<dbReference type="SFLD" id="SFLDG01129">
    <property type="entry name" value="C1.5:_HAD__Beta-PGM__Phosphata"/>
    <property type="match status" value="1"/>
</dbReference>
<keyword evidence="3" id="KW-0460">Magnesium</keyword>
<evidence type="ECO:0000256" key="2">
    <source>
        <dbReference type="ARBA" id="ARBA00022801"/>
    </source>
</evidence>
<dbReference type="GO" id="GO:0016791">
    <property type="term" value="F:phosphatase activity"/>
    <property type="evidence" value="ECO:0007669"/>
    <property type="project" value="TreeGrafter"/>
</dbReference>
<protein>
    <submittedName>
        <fullName evidence="4">Haloacid dehalogenase</fullName>
    </submittedName>
</protein>
<dbReference type="Gene3D" id="1.10.150.520">
    <property type="match status" value="1"/>
</dbReference>
<organism evidence="4 5">
    <name type="scientific">Alteromonas confluentis</name>
    <dbReference type="NCBI Taxonomy" id="1656094"/>
    <lineage>
        <taxon>Bacteria</taxon>
        <taxon>Pseudomonadati</taxon>
        <taxon>Pseudomonadota</taxon>
        <taxon>Gammaproteobacteria</taxon>
        <taxon>Alteromonadales</taxon>
        <taxon>Alteromonadaceae</taxon>
        <taxon>Alteromonas/Salinimonas group</taxon>
        <taxon>Alteromonas</taxon>
    </lineage>
</organism>
<evidence type="ECO:0000313" key="5">
    <source>
        <dbReference type="Proteomes" id="UP000175691"/>
    </source>
</evidence>
<dbReference type="GO" id="GO:0046872">
    <property type="term" value="F:metal ion binding"/>
    <property type="evidence" value="ECO:0007669"/>
    <property type="project" value="UniProtKB-KW"/>
</dbReference>
<dbReference type="Proteomes" id="UP000175691">
    <property type="component" value="Unassembled WGS sequence"/>
</dbReference>
<sequence length="211" mass="23730">MRIIIFDFDNCLVPGNAVGENVLHPLFTLLENNENHLSAEQFAEMKADFWRKPLDYIAEKFKFSEKSTQAGLAYFRQLEAKGSIKGYADSQLVNTMPGTKYVVTSGFEKFQRSKIAAAGLRDAFKDVFYDDPGEPPRKGKAFYFDIVARTENVSPEDIWVIGDSAESEIAAGNSLGMRTVQILRPGITKSDNARYHVTSLTEFQELMEHNA</sequence>
<dbReference type="STRING" id="1656094.BFC18_18440"/>
<evidence type="ECO:0000313" key="4">
    <source>
        <dbReference type="EMBL" id="OFC69393.1"/>
    </source>
</evidence>
<evidence type="ECO:0000256" key="1">
    <source>
        <dbReference type="ARBA" id="ARBA00022723"/>
    </source>
</evidence>
<dbReference type="EMBL" id="MDHN01000040">
    <property type="protein sequence ID" value="OFC69393.1"/>
    <property type="molecule type" value="Genomic_DNA"/>
</dbReference>
<reference evidence="4 5" key="1">
    <citation type="submission" date="2016-08" db="EMBL/GenBank/DDBJ databases">
        <authorList>
            <person name="Seilhamer J.J."/>
        </authorList>
    </citation>
    <scope>NUCLEOTIDE SEQUENCE [LARGE SCALE GENOMIC DNA]</scope>
    <source>
        <strain evidence="4 5">KCTC 42603</strain>
    </source>
</reference>
<dbReference type="OrthoDB" id="7059729at2"/>